<evidence type="ECO:0000313" key="1">
    <source>
        <dbReference type="EMBL" id="RZO74775.1"/>
    </source>
</evidence>
<gene>
    <name evidence="1" type="ORF">EVA68_08430</name>
</gene>
<evidence type="ECO:0000313" key="2">
    <source>
        <dbReference type="Proteomes" id="UP000316199"/>
    </source>
</evidence>
<name>A0A520RX49_9GAMM</name>
<proteinExistence type="predicted"/>
<dbReference type="Gene3D" id="2.60.120.620">
    <property type="entry name" value="q2cbj1_9rhob like domain"/>
    <property type="match status" value="1"/>
</dbReference>
<dbReference type="EMBL" id="SHAG01000062">
    <property type="protein sequence ID" value="RZO74775.1"/>
    <property type="molecule type" value="Genomic_DNA"/>
</dbReference>
<dbReference type="SUPFAM" id="SSF51197">
    <property type="entry name" value="Clavaminate synthase-like"/>
    <property type="match status" value="1"/>
</dbReference>
<reference evidence="1 2" key="1">
    <citation type="submission" date="2019-02" db="EMBL/GenBank/DDBJ databases">
        <title>Prokaryotic population dynamics and viral predation in marine succession experiment using metagenomics: the confinement effect.</title>
        <authorList>
            <person name="Haro-Moreno J.M."/>
            <person name="Rodriguez-Valera F."/>
            <person name="Lopez-Perez M."/>
        </authorList>
    </citation>
    <scope>NUCLEOTIDE SEQUENCE [LARGE SCALE GENOMIC DNA]</scope>
    <source>
        <strain evidence="1">MED-G157</strain>
    </source>
</reference>
<accession>A0A520RX49</accession>
<dbReference type="GO" id="GO:0016706">
    <property type="term" value="F:2-oxoglutarate-dependent dioxygenase activity"/>
    <property type="evidence" value="ECO:0007669"/>
    <property type="project" value="UniProtKB-ARBA"/>
</dbReference>
<evidence type="ECO:0008006" key="3">
    <source>
        <dbReference type="Google" id="ProtNLM"/>
    </source>
</evidence>
<dbReference type="InterPro" id="IPR008775">
    <property type="entry name" value="Phytyl_CoA_dOase-like"/>
</dbReference>
<sequence length="302" mass="34323">MKTMRITKEHENHYREHGYAVVDSFCEADELTAALKNFDEVVPGWAEFAKDPSGSRPEYFSSPFPDQRGIPHFPYKGDALNRLTFHSELSRFATLMGEGEEMYCEQSHLTYKATGQSPKQGNVDQHMHLDYGNHTLAYPPDVPKFWQTAFLYYFTDVTLDCGPTAVCSKKYYPERILFPRHYSPEARPEIYDNEVKVVCPAGSLLIYGMRTFHRGTAITGTSHARLGMFVTYAPKACRWMGIVGWPVSAGKKEFHEWVVGASVSERSLIGFPEPGHEFWTEETLDGVAARFSGIDMTPYRDS</sequence>
<dbReference type="Proteomes" id="UP000316199">
    <property type="component" value="Unassembled WGS sequence"/>
</dbReference>
<dbReference type="AlphaFoldDB" id="A0A520RX49"/>
<dbReference type="Pfam" id="PF05721">
    <property type="entry name" value="PhyH"/>
    <property type="match status" value="1"/>
</dbReference>
<comment type="caution">
    <text evidence="1">The sequence shown here is derived from an EMBL/GenBank/DDBJ whole genome shotgun (WGS) entry which is preliminary data.</text>
</comment>
<organism evidence="1 2">
    <name type="scientific">OM182 bacterium</name>
    <dbReference type="NCBI Taxonomy" id="2510334"/>
    <lineage>
        <taxon>Bacteria</taxon>
        <taxon>Pseudomonadati</taxon>
        <taxon>Pseudomonadota</taxon>
        <taxon>Gammaproteobacteria</taxon>
        <taxon>OMG group</taxon>
        <taxon>OM182 clade</taxon>
    </lineage>
</organism>
<protein>
    <recommendedName>
        <fullName evidence="3">Phytanoyl-CoA dioxygenase family protein</fullName>
    </recommendedName>
</protein>